<organism evidence="2 3">
    <name type="scientific">Haloterrigena salifodinae</name>
    <dbReference type="NCBI Taxonomy" id="2675099"/>
    <lineage>
        <taxon>Archaea</taxon>
        <taxon>Methanobacteriati</taxon>
        <taxon>Methanobacteriota</taxon>
        <taxon>Stenosarchaea group</taxon>
        <taxon>Halobacteria</taxon>
        <taxon>Halobacteriales</taxon>
        <taxon>Natrialbaceae</taxon>
        <taxon>Haloterrigena</taxon>
    </lineage>
</organism>
<evidence type="ECO:0000313" key="2">
    <source>
        <dbReference type="EMBL" id="QRV15584.1"/>
    </source>
</evidence>
<gene>
    <name evidence="2" type="ORF">JMJ58_01380</name>
</gene>
<sequence length="51" mass="5456">MLADEGLGDGDTTPKSNCPPCGARIPAESDVCEYCEESLTDDDPDYGWSND</sequence>
<proteinExistence type="predicted"/>
<protein>
    <recommendedName>
        <fullName evidence="4">Zinc ribbon domain-containing protein</fullName>
    </recommendedName>
</protein>
<feature type="region of interest" description="Disordered" evidence="1">
    <location>
        <begin position="1"/>
        <end position="22"/>
    </location>
</feature>
<evidence type="ECO:0000313" key="3">
    <source>
        <dbReference type="Proteomes" id="UP000637819"/>
    </source>
</evidence>
<evidence type="ECO:0000256" key="1">
    <source>
        <dbReference type="SAM" id="MobiDB-lite"/>
    </source>
</evidence>
<dbReference type="RefSeq" id="WP_204748071.1">
    <property type="nucleotide sequence ID" value="NZ_CP069188.1"/>
</dbReference>
<dbReference type="EMBL" id="CP069188">
    <property type="protein sequence ID" value="QRV15584.1"/>
    <property type="molecule type" value="Genomic_DNA"/>
</dbReference>
<dbReference type="OrthoDB" id="205356at2157"/>
<keyword evidence="3" id="KW-1185">Reference proteome</keyword>
<accession>A0A8T8E184</accession>
<dbReference type="GeneID" id="62873734"/>
<dbReference type="KEGG" id="hsal:JMJ58_01380"/>
<dbReference type="Proteomes" id="UP000637819">
    <property type="component" value="Chromosome"/>
</dbReference>
<reference evidence="2 3" key="1">
    <citation type="submission" date="2021-01" db="EMBL/GenBank/DDBJ databases">
        <title>Genome Sequence and Methylation Pattern of Haloterrigena salifodinae BOL5-1, An Extremely Halophilic Archaeon from a Bolivian Salt Mine.</title>
        <authorList>
            <person name="DasSarma P."/>
            <person name="Anton B.P."/>
            <person name="DasSarma S.L."/>
            <person name="von Ehrenheim H.A.L."/>
            <person name="Martinez F.L."/>
            <person name="Guzman D."/>
            <person name="Roberts R.J."/>
            <person name="DasSarma S."/>
        </authorList>
    </citation>
    <scope>NUCLEOTIDE SEQUENCE [LARGE SCALE GENOMIC DNA]</scope>
    <source>
        <strain evidence="2 3">BOL5-1</strain>
    </source>
</reference>
<dbReference type="AlphaFoldDB" id="A0A8T8E184"/>
<evidence type="ECO:0008006" key="4">
    <source>
        <dbReference type="Google" id="ProtNLM"/>
    </source>
</evidence>
<name>A0A8T8E184_9EURY</name>